<proteinExistence type="predicted"/>
<dbReference type="EMBL" id="BIFS01000001">
    <property type="protein sequence ID" value="GCE17669.1"/>
    <property type="molecule type" value="Genomic_DNA"/>
</dbReference>
<evidence type="ECO:0008006" key="3">
    <source>
        <dbReference type="Google" id="ProtNLM"/>
    </source>
</evidence>
<dbReference type="AlphaFoldDB" id="A0A402AEZ2"/>
<keyword evidence="2" id="KW-1185">Reference proteome</keyword>
<organism evidence="1 2">
    <name type="scientific">Dictyobacter kobayashii</name>
    <dbReference type="NCBI Taxonomy" id="2014872"/>
    <lineage>
        <taxon>Bacteria</taxon>
        <taxon>Bacillati</taxon>
        <taxon>Chloroflexota</taxon>
        <taxon>Ktedonobacteria</taxon>
        <taxon>Ktedonobacterales</taxon>
        <taxon>Dictyobacteraceae</taxon>
        <taxon>Dictyobacter</taxon>
    </lineage>
</organism>
<protein>
    <recommendedName>
        <fullName evidence="3">Intein C-terminal splicing domain-containing protein</fullName>
    </recommendedName>
</protein>
<dbReference type="InterPro" id="IPR036844">
    <property type="entry name" value="Hint_dom_sf"/>
</dbReference>
<evidence type="ECO:0000313" key="2">
    <source>
        <dbReference type="Proteomes" id="UP000287188"/>
    </source>
</evidence>
<accession>A0A402AEZ2</accession>
<dbReference type="Proteomes" id="UP000287188">
    <property type="component" value="Unassembled WGS sequence"/>
</dbReference>
<sequence length="353" mass="37501">MVDGLMNVGKGIMWAGDQFLGVSSMINDVHTLSGNGSWQDKALAAGDLGMNAFMDISMVFGVGEELRGGELMAKGAFDLAEDGGEHLAEACGLSFSYATTVAVEGGSQSIGSLKVGQKVWAYNTQTKKMELEPIQHVIVTTDHDLVDLTISTQAPAKHLSSETIHTNKKHPFLVAGKGFVPVGQLRLGMPIVEANGQLGVVTGWKSVPGSLVMYNLTVTQDHTYAVGTNHWIVHNEGICTSDTLQKDIYRSIRGDGGLSLELADNELTPAGKIKAGSISHFEDPVDLPGTKGYGILEAGTKAPEGTVWTSKPSPNWNAVHVGLTPIDPTMSRAAFNAAVETLRPLYVIVMNGE</sequence>
<reference evidence="2" key="1">
    <citation type="submission" date="2018-12" db="EMBL/GenBank/DDBJ databases">
        <title>Tengunoibacter tsumagoiensis gen. nov., sp. nov., Dictyobacter kobayashii sp. nov., D. alpinus sp. nov., and D. joshuensis sp. nov. and description of Dictyobacteraceae fam. nov. within the order Ktedonobacterales isolated from Tengu-no-mugimeshi.</title>
        <authorList>
            <person name="Wang C.M."/>
            <person name="Zheng Y."/>
            <person name="Sakai Y."/>
            <person name="Toyoda A."/>
            <person name="Minakuchi Y."/>
            <person name="Abe K."/>
            <person name="Yokota A."/>
            <person name="Yabe S."/>
        </authorList>
    </citation>
    <scope>NUCLEOTIDE SEQUENCE [LARGE SCALE GENOMIC DNA]</scope>
    <source>
        <strain evidence="2">Uno11</strain>
    </source>
</reference>
<name>A0A402AEZ2_9CHLR</name>
<dbReference type="Gene3D" id="2.170.16.10">
    <property type="entry name" value="Hedgehog/Intein (Hint) domain"/>
    <property type="match status" value="1"/>
</dbReference>
<comment type="caution">
    <text evidence="1">The sequence shown here is derived from an EMBL/GenBank/DDBJ whole genome shotgun (WGS) entry which is preliminary data.</text>
</comment>
<evidence type="ECO:0000313" key="1">
    <source>
        <dbReference type="EMBL" id="GCE17669.1"/>
    </source>
</evidence>
<gene>
    <name evidence="1" type="ORF">KDK_14690</name>
</gene>
<dbReference type="Pfam" id="PF07591">
    <property type="entry name" value="PT-HINT"/>
    <property type="match status" value="1"/>
</dbReference>
<dbReference type="SUPFAM" id="SSF51294">
    <property type="entry name" value="Hedgehog/intein (Hint) domain"/>
    <property type="match status" value="1"/>
</dbReference>